<evidence type="ECO:0000313" key="2">
    <source>
        <dbReference type="Proteomes" id="UP000829196"/>
    </source>
</evidence>
<reference evidence="1" key="1">
    <citation type="journal article" date="2022" name="Front. Genet.">
        <title>Chromosome-Scale Assembly of the Dendrobium nobile Genome Provides Insights Into the Molecular Mechanism of the Biosynthesis of the Medicinal Active Ingredient of Dendrobium.</title>
        <authorList>
            <person name="Xu Q."/>
            <person name="Niu S.-C."/>
            <person name="Li K.-L."/>
            <person name="Zheng P.-J."/>
            <person name="Zhang X.-J."/>
            <person name="Jia Y."/>
            <person name="Liu Y."/>
            <person name="Niu Y.-X."/>
            <person name="Yu L.-H."/>
            <person name="Chen D.-F."/>
            <person name="Zhang G.-Q."/>
        </authorList>
    </citation>
    <scope>NUCLEOTIDE SEQUENCE</scope>
    <source>
        <tissue evidence="1">Leaf</tissue>
    </source>
</reference>
<evidence type="ECO:0000313" key="1">
    <source>
        <dbReference type="EMBL" id="KAI0519725.1"/>
    </source>
</evidence>
<gene>
    <name evidence="1" type="ORF">KFK09_007184</name>
</gene>
<proteinExistence type="predicted"/>
<dbReference type="Proteomes" id="UP000829196">
    <property type="component" value="Unassembled WGS sequence"/>
</dbReference>
<protein>
    <submittedName>
        <fullName evidence="1">Uncharacterized protein</fullName>
    </submittedName>
</protein>
<sequence length="96" mass="10612">MGRGSRQRGDIDQQRGAREVRARTKVTFTVSELPIVASDQMSQLPIYQEGKVVEEAESNNDRGEGSSEREQLAKACARFSIKEIVGGKVRWGADVC</sequence>
<keyword evidence="2" id="KW-1185">Reference proteome</keyword>
<comment type="caution">
    <text evidence="1">The sequence shown here is derived from an EMBL/GenBank/DDBJ whole genome shotgun (WGS) entry which is preliminary data.</text>
</comment>
<name>A0A8T3BR87_DENNO</name>
<dbReference type="AlphaFoldDB" id="A0A8T3BR87"/>
<organism evidence="1 2">
    <name type="scientific">Dendrobium nobile</name>
    <name type="common">Orchid</name>
    <dbReference type="NCBI Taxonomy" id="94219"/>
    <lineage>
        <taxon>Eukaryota</taxon>
        <taxon>Viridiplantae</taxon>
        <taxon>Streptophyta</taxon>
        <taxon>Embryophyta</taxon>
        <taxon>Tracheophyta</taxon>
        <taxon>Spermatophyta</taxon>
        <taxon>Magnoliopsida</taxon>
        <taxon>Liliopsida</taxon>
        <taxon>Asparagales</taxon>
        <taxon>Orchidaceae</taxon>
        <taxon>Epidendroideae</taxon>
        <taxon>Malaxideae</taxon>
        <taxon>Dendrobiinae</taxon>
        <taxon>Dendrobium</taxon>
    </lineage>
</organism>
<accession>A0A8T3BR87</accession>
<dbReference type="EMBL" id="JAGYWB010000006">
    <property type="protein sequence ID" value="KAI0519725.1"/>
    <property type="molecule type" value="Genomic_DNA"/>
</dbReference>